<evidence type="ECO:0000256" key="2">
    <source>
        <dbReference type="ARBA" id="ARBA00010869"/>
    </source>
</evidence>
<dbReference type="Pfam" id="PF00291">
    <property type="entry name" value="PALP"/>
    <property type="match status" value="1"/>
</dbReference>
<dbReference type="GO" id="GO:0009097">
    <property type="term" value="P:isoleucine biosynthetic process"/>
    <property type="evidence" value="ECO:0007669"/>
    <property type="project" value="TreeGrafter"/>
</dbReference>
<dbReference type="EMBL" id="JACEMT010000055">
    <property type="protein sequence ID" value="MBA4503705.1"/>
    <property type="molecule type" value="Genomic_DNA"/>
</dbReference>
<dbReference type="GO" id="GO:0003941">
    <property type="term" value="F:L-serine ammonia-lyase activity"/>
    <property type="evidence" value="ECO:0007669"/>
    <property type="project" value="TreeGrafter"/>
</dbReference>
<organism evidence="6 7">
    <name type="scientific">Marinobacterium marinum</name>
    <dbReference type="NCBI Taxonomy" id="2756129"/>
    <lineage>
        <taxon>Bacteria</taxon>
        <taxon>Pseudomonadati</taxon>
        <taxon>Pseudomonadota</taxon>
        <taxon>Gammaproteobacteria</taxon>
        <taxon>Oceanospirillales</taxon>
        <taxon>Oceanospirillaceae</taxon>
        <taxon>Marinobacterium</taxon>
    </lineage>
</organism>
<dbReference type="CDD" id="cd01562">
    <property type="entry name" value="Thr-dehyd"/>
    <property type="match status" value="1"/>
</dbReference>
<keyword evidence="7" id="KW-1185">Reference proteome</keyword>
<dbReference type="InterPro" id="IPR050147">
    <property type="entry name" value="Ser/Thr_Dehydratase"/>
</dbReference>
<comment type="similarity">
    <text evidence="2">Belongs to the serine/threonine dehydratase family.</text>
</comment>
<sequence length="339" mass="36284">MTTAASALPAQSNPLLPTTADIMTAADRLAGIVRHTPLQRSEFLSRAFNANVLLKREDLQPVRSFKLRGAYNRMVQLTEAQRQRGIVCASAGNHSQGVAFSCQALGISGTLFMPANTPALKVNKARQFGGQQVRIVLTGQTFDDACAAAREFERQQGATFIHPFDDVDVICGQGTLGLELLHDQPRIDYLFVPVGGGGLAAGLGTVFNERSPHTRLIGVEPNKAAALKHSLSVGHNHSLAQIDPFVDGAATQRIGELGFEICQRTLNRVVSVPDADTCQALINLYQEEAIVAELSGCLSIAALTALKDEIAGKTLVCILSGGNNDFHRFADIAERAACR</sequence>
<dbReference type="PANTHER" id="PTHR48078">
    <property type="entry name" value="THREONINE DEHYDRATASE, MITOCHONDRIAL-RELATED"/>
    <property type="match status" value="1"/>
</dbReference>
<feature type="domain" description="Tryptophan synthase beta chain-like PALP" evidence="5">
    <location>
        <begin position="33"/>
        <end position="321"/>
    </location>
</feature>
<name>A0A7W1X0M3_9GAMM</name>
<dbReference type="GO" id="GO:0006567">
    <property type="term" value="P:L-threonine catabolic process"/>
    <property type="evidence" value="ECO:0007669"/>
    <property type="project" value="TreeGrafter"/>
</dbReference>
<dbReference type="InterPro" id="IPR000634">
    <property type="entry name" value="Ser/Thr_deHydtase_PyrdxlP-BS"/>
</dbReference>
<dbReference type="AlphaFoldDB" id="A0A7W1X0M3"/>
<proteinExistence type="inferred from homology"/>
<evidence type="ECO:0000313" key="7">
    <source>
        <dbReference type="Proteomes" id="UP000538931"/>
    </source>
</evidence>
<dbReference type="Gene3D" id="3.40.50.1100">
    <property type="match status" value="2"/>
</dbReference>
<dbReference type="GO" id="GO:0004794">
    <property type="term" value="F:threonine deaminase activity"/>
    <property type="evidence" value="ECO:0007669"/>
    <property type="project" value="UniProtKB-EC"/>
</dbReference>
<comment type="caution">
    <text evidence="6">The sequence shown here is derived from an EMBL/GenBank/DDBJ whole genome shotgun (WGS) entry which is preliminary data.</text>
</comment>
<evidence type="ECO:0000259" key="5">
    <source>
        <dbReference type="Pfam" id="PF00291"/>
    </source>
</evidence>
<dbReference type="InterPro" id="IPR036052">
    <property type="entry name" value="TrpB-like_PALP_sf"/>
</dbReference>
<dbReference type="EC" id="4.3.1.19" evidence="6"/>
<dbReference type="InterPro" id="IPR001926">
    <property type="entry name" value="TrpB-like_PALP"/>
</dbReference>
<dbReference type="RefSeq" id="WP_181741738.1">
    <property type="nucleotide sequence ID" value="NZ_JACEMT010000055.1"/>
</dbReference>
<dbReference type="PROSITE" id="PS00165">
    <property type="entry name" value="DEHYDRATASE_SER_THR"/>
    <property type="match status" value="1"/>
</dbReference>
<evidence type="ECO:0000256" key="3">
    <source>
        <dbReference type="ARBA" id="ARBA00022898"/>
    </source>
</evidence>
<dbReference type="Proteomes" id="UP000538931">
    <property type="component" value="Unassembled WGS sequence"/>
</dbReference>
<accession>A0A7W1X0M3</accession>
<reference evidence="6 7" key="1">
    <citation type="submission" date="2020-07" db="EMBL/GenBank/DDBJ databases">
        <title>Bacterium isolated from marien macroalgae.</title>
        <authorList>
            <person name="Zhu K."/>
            <person name="Lu D."/>
            <person name="Du Z."/>
        </authorList>
    </citation>
    <scope>NUCLEOTIDE SEQUENCE [LARGE SCALE GENOMIC DNA]</scope>
    <source>
        <strain evidence="6 7">3-1745</strain>
    </source>
</reference>
<dbReference type="SUPFAM" id="SSF53686">
    <property type="entry name" value="Tryptophan synthase beta subunit-like PLP-dependent enzymes"/>
    <property type="match status" value="1"/>
</dbReference>
<evidence type="ECO:0000256" key="4">
    <source>
        <dbReference type="ARBA" id="ARBA00023239"/>
    </source>
</evidence>
<dbReference type="PANTHER" id="PTHR48078:SF11">
    <property type="entry name" value="THREONINE DEHYDRATASE, MITOCHONDRIAL"/>
    <property type="match status" value="1"/>
</dbReference>
<comment type="cofactor">
    <cofactor evidence="1">
        <name>pyridoxal 5'-phosphate</name>
        <dbReference type="ChEBI" id="CHEBI:597326"/>
    </cofactor>
</comment>
<dbReference type="GO" id="GO:0006565">
    <property type="term" value="P:L-serine catabolic process"/>
    <property type="evidence" value="ECO:0007669"/>
    <property type="project" value="TreeGrafter"/>
</dbReference>
<gene>
    <name evidence="6" type="primary">ilvA</name>
    <name evidence="6" type="ORF">H1S06_15205</name>
</gene>
<keyword evidence="4 6" id="KW-0456">Lyase</keyword>
<keyword evidence="3" id="KW-0663">Pyridoxal phosphate</keyword>
<evidence type="ECO:0000313" key="6">
    <source>
        <dbReference type="EMBL" id="MBA4503705.1"/>
    </source>
</evidence>
<dbReference type="GO" id="GO:0030170">
    <property type="term" value="F:pyridoxal phosphate binding"/>
    <property type="evidence" value="ECO:0007669"/>
    <property type="project" value="InterPro"/>
</dbReference>
<protein>
    <submittedName>
        <fullName evidence="6">Threonine ammonia-lyase IlvA</fullName>
        <ecNumber evidence="6">4.3.1.19</ecNumber>
    </submittedName>
</protein>
<evidence type="ECO:0000256" key="1">
    <source>
        <dbReference type="ARBA" id="ARBA00001933"/>
    </source>
</evidence>
<dbReference type="NCBIfam" id="NF006390">
    <property type="entry name" value="PRK08639.1"/>
    <property type="match status" value="1"/>
</dbReference>
<dbReference type="FunFam" id="3.40.50.1100:FF:000005">
    <property type="entry name" value="Threonine dehydratase catabolic"/>
    <property type="match status" value="1"/>
</dbReference>